<comment type="caution">
    <text evidence="7">The sequence shown here is derived from an EMBL/GenBank/DDBJ whole genome shotgun (WGS) entry which is preliminary data.</text>
</comment>
<sequence>MESLAVFLNLRGRAVILLGEGGAADAKRRLLLRAGARLVGEEDAGARIAVVAIADEGEAADAAARLRARGLIVNVVDRPALCDFSFPAIVDRAPVMVAIGTGGASAGLAKALRQRIEALLPAGLGALATALHAARPAIRARWPDAADRRRAIDAALGAGGTLDPLGEPGDVAGWIAGAADPTPAALISVRLVSADPDELTLRIARLLSHADRVYHRPNIPQAILNRARADAELIPCPTPPETPPPGLSLDLSLEDARA</sequence>
<gene>
    <name evidence="7" type="ORF">KOF26_03420</name>
</gene>
<dbReference type="PANTHER" id="PTHR35330">
    <property type="entry name" value="SIROHEME BIOSYNTHESIS PROTEIN MET8"/>
    <property type="match status" value="1"/>
</dbReference>
<evidence type="ECO:0000256" key="2">
    <source>
        <dbReference type="ARBA" id="ARBA00012400"/>
    </source>
</evidence>
<reference evidence="7 8" key="1">
    <citation type="submission" date="2021-06" db="EMBL/GenBank/DDBJ databases">
        <title>Sphingomonas sp. XMGL2, whole genome shotgun sequencing project.</title>
        <authorList>
            <person name="Zhao G."/>
            <person name="Shen L."/>
        </authorList>
    </citation>
    <scope>NUCLEOTIDE SEQUENCE [LARGE SCALE GENOMIC DNA]</scope>
    <source>
        <strain evidence="7 8">XMGL2</strain>
    </source>
</reference>
<dbReference type="EMBL" id="JAHKRT010000002">
    <property type="protein sequence ID" value="MBU3076906.1"/>
    <property type="molecule type" value="Genomic_DNA"/>
</dbReference>
<dbReference type="InterPro" id="IPR028161">
    <property type="entry name" value="Met8-like"/>
</dbReference>
<evidence type="ECO:0000256" key="5">
    <source>
        <dbReference type="ARBA" id="ARBA00023244"/>
    </source>
</evidence>
<accession>A0ABS6BF32</accession>
<keyword evidence="4" id="KW-0520">NAD</keyword>
<dbReference type="RefSeq" id="WP_216320178.1">
    <property type="nucleotide sequence ID" value="NZ_JAHKRT010000002.1"/>
</dbReference>
<evidence type="ECO:0000256" key="1">
    <source>
        <dbReference type="ARBA" id="ARBA00005010"/>
    </source>
</evidence>
<evidence type="ECO:0000313" key="8">
    <source>
        <dbReference type="Proteomes" id="UP000776276"/>
    </source>
</evidence>
<keyword evidence="5" id="KW-0627">Porphyrin biosynthesis</keyword>
<dbReference type="EC" id="1.3.1.76" evidence="2"/>
<evidence type="ECO:0000256" key="6">
    <source>
        <dbReference type="SAM" id="MobiDB-lite"/>
    </source>
</evidence>
<dbReference type="Proteomes" id="UP000776276">
    <property type="component" value="Unassembled WGS sequence"/>
</dbReference>
<keyword evidence="3" id="KW-0560">Oxidoreductase</keyword>
<proteinExistence type="predicted"/>
<dbReference type="NCBIfam" id="TIGR01470">
    <property type="entry name" value="cysG_Nterm"/>
    <property type="match status" value="1"/>
</dbReference>
<feature type="compositionally biased region" description="Pro residues" evidence="6">
    <location>
        <begin position="236"/>
        <end position="246"/>
    </location>
</feature>
<feature type="region of interest" description="Disordered" evidence="6">
    <location>
        <begin position="236"/>
        <end position="258"/>
    </location>
</feature>
<dbReference type="InterPro" id="IPR006367">
    <property type="entry name" value="Sirohaem_synthase_N"/>
</dbReference>
<comment type="pathway">
    <text evidence="1">Porphyrin-containing compound metabolism; siroheme biosynthesis; sirohydrochlorin from precorrin-2: step 1/1.</text>
</comment>
<dbReference type="Pfam" id="PF13241">
    <property type="entry name" value="NAD_binding_7"/>
    <property type="match status" value="1"/>
</dbReference>
<keyword evidence="8" id="KW-1185">Reference proteome</keyword>
<evidence type="ECO:0000256" key="4">
    <source>
        <dbReference type="ARBA" id="ARBA00023027"/>
    </source>
</evidence>
<dbReference type="PANTHER" id="PTHR35330:SF1">
    <property type="entry name" value="SIROHEME BIOSYNTHESIS PROTEIN MET8"/>
    <property type="match status" value="1"/>
</dbReference>
<organism evidence="7 8">
    <name type="scientific">Sphingomonas quercus</name>
    <dbReference type="NCBI Taxonomy" id="2842451"/>
    <lineage>
        <taxon>Bacteria</taxon>
        <taxon>Pseudomonadati</taxon>
        <taxon>Pseudomonadota</taxon>
        <taxon>Alphaproteobacteria</taxon>
        <taxon>Sphingomonadales</taxon>
        <taxon>Sphingomonadaceae</taxon>
        <taxon>Sphingomonas</taxon>
    </lineage>
</organism>
<evidence type="ECO:0000256" key="3">
    <source>
        <dbReference type="ARBA" id="ARBA00023002"/>
    </source>
</evidence>
<evidence type="ECO:0000313" key="7">
    <source>
        <dbReference type="EMBL" id="MBU3076906.1"/>
    </source>
</evidence>
<protein>
    <recommendedName>
        <fullName evidence="2">precorrin-2 dehydrogenase</fullName>
        <ecNumber evidence="2">1.3.1.76</ecNumber>
    </recommendedName>
</protein>
<name>A0ABS6BF32_9SPHN</name>